<protein>
    <submittedName>
        <fullName evidence="1">Uncharacterized protein</fullName>
    </submittedName>
</protein>
<dbReference type="EMBL" id="FTPD01000013">
    <property type="protein sequence ID" value="SIT55040.1"/>
    <property type="molecule type" value="Genomic_DNA"/>
</dbReference>
<organism evidence="1 2">
    <name type="scientific">Mesorhizobium prunaredense</name>
    <dbReference type="NCBI Taxonomy" id="1631249"/>
    <lineage>
        <taxon>Bacteria</taxon>
        <taxon>Pseudomonadati</taxon>
        <taxon>Pseudomonadota</taxon>
        <taxon>Alphaproteobacteria</taxon>
        <taxon>Hyphomicrobiales</taxon>
        <taxon>Phyllobacteriaceae</taxon>
        <taxon>Mesorhizobium</taxon>
    </lineage>
</organism>
<keyword evidence="2" id="KW-1185">Reference proteome</keyword>
<name>A0A1R3V5E2_9HYPH</name>
<gene>
    <name evidence="1" type="ORF">BQ8794_200043</name>
</gene>
<accession>A0A1R3V5E2</accession>
<dbReference type="AlphaFoldDB" id="A0A1R3V5E2"/>
<dbReference type="Proteomes" id="UP000188388">
    <property type="component" value="Unassembled WGS sequence"/>
</dbReference>
<reference evidence="2" key="1">
    <citation type="submission" date="2017-01" db="EMBL/GenBank/DDBJ databases">
        <authorList>
            <person name="Brunel B."/>
        </authorList>
    </citation>
    <scope>NUCLEOTIDE SEQUENCE [LARGE SCALE GENOMIC DNA]</scope>
</reference>
<sequence length="110" mass="12009">MSRPPAFLAGCFRPSHAVHTLTETICDSIKVCNSGQGQPQIILDKFGGSTLPCCDAHPGIMTNDPVWTHSSKSNNINQYFTITALYILQSYSTIFLNHAAQRAIRPKSAS</sequence>
<evidence type="ECO:0000313" key="2">
    <source>
        <dbReference type="Proteomes" id="UP000188388"/>
    </source>
</evidence>
<proteinExistence type="predicted"/>
<dbReference type="STRING" id="1631249.BQ8794_200043"/>
<evidence type="ECO:0000313" key="1">
    <source>
        <dbReference type="EMBL" id="SIT55040.1"/>
    </source>
</evidence>